<evidence type="ECO:0000313" key="9">
    <source>
        <dbReference type="Proteomes" id="UP000244060"/>
    </source>
</evidence>
<keyword evidence="3 6" id="KW-0677">Repeat</keyword>
<evidence type="ECO:0000256" key="4">
    <source>
        <dbReference type="ARBA" id="ARBA00023004"/>
    </source>
</evidence>
<keyword evidence="6" id="KW-0963">Cytoplasm</keyword>
<protein>
    <recommendedName>
        <fullName evidence="6">Ferredoxin-type protein NapF</fullName>
    </recommendedName>
</protein>
<dbReference type="PROSITE" id="PS00198">
    <property type="entry name" value="4FE4S_FER_1"/>
    <property type="match status" value="1"/>
</dbReference>
<feature type="binding site" evidence="6">
    <location>
        <position position="139"/>
    </location>
    <ligand>
        <name>[4Fe-4S] cluster</name>
        <dbReference type="ChEBI" id="CHEBI:49883"/>
        <label>3</label>
    </ligand>
</feature>
<dbReference type="AlphaFoldDB" id="A0A2T5KA88"/>
<feature type="binding site" evidence="6">
    <location>
        <position position="136"/>
    </location>
    <ligand>
        <name>[4Fe-4S] cluster</name>
        <dbReference type="ChEBI" id="CHEBI:49883"/>
        <label>3</label>
    </ligand>
</feature>
<feature type="binding site" evidence="6">
    <location>
        <position position="72"/>
    </location>
    <ligand>
        <name>[4Fe-4S] cluster</name>
        <dbReference type="ChEBI" id="CHEBI:49883"/>
        <label>2</label>
    </ligand>
</feature>
<feature type="binding site" evidence="6">
    <location>
        <position position="37"/>
    </location>
    <ligand>
        <name>[4Fe-4S] cluster</name>
        <dbReference type="ChEBI" id="CHEBI:49883"/>
        <label>1</label>
    </ligand>
</feature>
<feature type="binding site" evidence="6">
    <location>
        <position position="146"/>
    </location>
    <ligand>
        <name>[4Fe-4S] cluster</name>
        <dbReference type="ChEBI" id="CHEBI:49883"/>
        <label>3</label>
    </ligand>
</feature>
<dbReference type="CDD" id="cd10564">
    <property type="entry name" value="NapF_like"/>
    <property type="match status" value="1"/>
</dbReference>
<evidence type="ECO:0000256" key="3">
    <source>
        <dbReference type="ARBA" id="ARBA00022737"/>
    </source>
</evidence>
<dbReference type="PANTHER" id="PTHR43687">
    <property type="entry name" value="ADENYLYLSULFATE REDUCTASE, BETA SUBUNIT"/>
    <property type="match status" value="1"/>
</dbReference>
<feature type="domain" description="4Fe-4S ferredoxin-type" evidence="7">
    <location>
        <begin position="55"/>
        <end position="86"/>
    </location>
</feature>
<dbReference type="HAMAP" id="MF_02201">
    <property type="entry name" value="NapF"/>
    <property type="match status" value="1"/>
</dbReference>
<keyword evidence="1 6" id="KW-0004">4Fe-4S</keyword>
<evidence type="ECO:0000256" key="1">
    <source>
        <dbReference type="ARBA" id="ARBA00022485"/>
    </source>
</evidence>
<dbReference type="EMBL" id="QAOT01000005">
    <property type="protein sequence ID" value="PTR19318.1"/>
    <property type="molecule type" value="Genomic_DNA"/>
</dbReference>
<gene>
    <name evidence="6" type="primary">napF</name>
    <name evidence="8" type="ORF">C8J28_105159</name>
</gene>
<keyword evidence="4 6" id="KW-0408">Iron</keyword>
<feature type="binding site" evidence="6">
    <location>
        <position position="34"/>
    </location>
    <ligand>
        <name>[4Fe-4S] cluster</name>
        <dbReference type="ChEBI" id="CHEBI:49883"/>
        <label>1</label>
    </ligand>
</feature>
<feature type="binding site" evidence="6">
    <location>
        <position position="44"/>
    </location>
    <ligand>
        <name>[4Fe-4S] cluster</name>
        <dbReference type="ChEBI" id="CHEBI:49883"/>
        <label>1</label>
    </ligand>
</feature>
<evidence type="ECO:0000259" key="7">
    <source>
        <dbReference type="PROSITE" id="PS51379"/>
    </source>
</evidence>
<proteinExistence type="inferred from homology"/>
<dbReference type="GO" id="GO:0051539">
    <property type="term" value="F:4 iron, 4 sulfur cluster binding"/>
    <property type="evidence" value="ECO:0007669"/>
    <property type="project" value="UniProtKB-UniRule"/>
</dbReference>
<evidence type="ECO:0000256" key="2">
    <source>
        <dbReference type="ARBA" id="ARBA00022723"/>
    </source>
</evidence>
<dbReference type="PROSITE" id="PS51379">
    <property type="entry name" value="4FE4S_FER_2"/>
    <property type="match status" value="3"/>
</dbReference>
<dbReference type="InterPro" id="IPR017900">
    <property type="entry name" value="4Fe4S_Fe_S_CS"/>
</dbReference>
<feature type="binding site" evidence="6">
    <location>
        <position position="142"/>
    </location>
    <ligand>
        <name>[4Fe-4S] cluster</name>
        <dbReference type="ChEBI" id="CHEBI:49883"/>
        <label>3</label>
    </ligand>
</feature>
<dbReference type="Proteomes" id="UP000244060">
    <property type="component" value="Unassembled WGS sequence"/>
</dbReference>
<feature type="binding site" evidence="6">
    <location>
        <position position="69"/>
    </location>
    <ligand>
        <name>[4Fe-4S] cluster</name>
        <dbReference type="ChEBI" id="CHEBI:49883"/>
        <label>2</label>
    </ligand>
</feature>
<keyword evidence="9" id="KW-1185">Reference proteome</keyword>
<evidence type="ECO:0000256" key="6">
    <source>
        <dbReference type="HAMAP-Rule" id="MF_02201"/>
    </source>
</evidence>
<feature type="domain" description="4Fe-4S ferredoxin-type" evidence="7">
    <location>
        <begin position="127"/>
        <end position="156"/>
    </location>
</feature>
<dbReference type="SUPFAM" id="SSF54862">
    <property type="entry name" value="4Fe-4S ferredoxins"/>
    <property type="match status" value="1"/>
</dbReference>
<dbReference type="Pfam" id="PF13187">
    <property type="entry name" value="Fer4_9"/>
    <property type="match status" value="1"/>
</dbReference>
<keyword evidence="5 6" id="KW-0411">Iron-sulfur</keyword>
<comment type="caution">
    <text evidence="8">The sequence shown here is derived from an EMBL/GenBank/DDBJ whole genome shotgun (WGS) entry which is preliminary data.</text>
</comment>
<feature type="binding site" evidence="6">
    <location>
        <position position="66"/>
    </location>
    <ligand>
        <name>[4Fe-4S] cluster</name>
        <dbReference type="ChEBI" id="CHEBI:49883"/>
        <label>2</label>
    </ligand>
</feature>
<reference evidence="8 9" key="1">
    <citation type="submission" date="2018-04" db="EMBL/GenBank/DDBJ databases">
        <title>Genomic Encyclopedia of Type Strains, Phase III (KMG-III): the genomes of soil and plant-associated and newly described type strains.</title>
        <authorList>
            <person name="Whitman W."/>
        </authorList>
    </citation>
    <scope>NUCLEOTIDE SEQUENCE [LARGE SCALE GENOMIC DNA]</scope>
    <source>
        <strain evidence="8 9">KA25</strain>
    </source>
</reference>
<comment type="subcellular location">
    <subcellularLocation>
        <location evidence="6">Cytoplasm</location>
    </subcellularLocation>
</comment>
<dbReference type="Pfam" id="PF12838">
    <property type="entry name" value="Fer4_7"/>
    <property type="match status" value="1"/>
</dbReference>
<dbReference type="InterPro" id="IPR050572">
    <property type="entry name" value="Fe-S_Ferredoxin"/>
</dbReference>
<dbReference type="Gene3D" id="3.30.70.20">
    <property type="match status" value="2"/>
</dbReference>
<dbReference type="GO" id="GO:0046872">
    <property type="term" value="F:metal ion binding"/>
    <property type="evidence" value="ECO:0007669"/>
    <property type="project" value="UniProtKB-KW"/>
</dbReference>
<keyword evidence="2 6" id="KW-0479">Metal-binding</keyword>
<comment type="function">
    <text evidence="6">Could be involved in the maturation of NapA, the catalytic subunit of the periplasmic nitrate reductase, before its export into the periplasm.</text>
</comment>
<dbReference type="InterPro" id="IPR017896">
    <property type="entry name" value="4Fe4S_Fe-S-bd"/>
</dbReference>
<feature type="binding site" evidence="6">
    <location>
        <position position="40"/>
    </location>
    <ligand>
        <name>[4Fe-4S] cluster</name>
        <dbReference type="ChEBI" id="CHEBI:49883"/>
        <label>1</label>
    </ligand>
</feature>
<comment type="cofactor">
    <cofactor evidence="6">
        <name>[4Fe-4S] cluster</name>
        <dbReference type="ChEBI" id="CHEBI:49883"/>
    </cofactor>
</comment>
<comment type="subunit">
    <text evidence="6">Interacts with the cytoplasmic NapA precursor.</text>
</comment>
<evidence type="ECO:0000256" key="5">
    <source>
        <dbReference type="ARBA" id="ARBA00023014"/>
    </source>
</evidence>
<accession>A0A2T5KA88</accession>
<dbReference type="InterPro" id="IPR004496">
    <property type="entry name" value="NapF"/>
</dbReference>
<dbReference type="PANTHER" id="PTHR43687:SF1">
    <property type="entry name" value="FERREDOXIN III"/>
    <property type="match status" value="1"/>
</dbReference>
<dbReference type="OrthoDB" id="9800445at2"/>
<comment type="similarity">
    <text evidence="6">Belongs to the NapF family.</text>
</comment>
<evidence type="ECO:0000313" key="8">
    <source>
        <dbReference type="EMBL" id="PTR19318.1"/>
    </source>
</evidence>
<organism evidence="8 9">
    <name type="scientific">Cereibacter azotoformans</name>
    <dbReference type="NCBI Taxonomy" id="43057"/>
    <lineage>
        <taxon>Bacteria</taxon>
        <taxon>Pseudomonadati</taxon>
        <taxon>Pseudomonadota</taxon>
        <taxon>Alphaproteobacteria</taxon>
        <taxon>Rhodobacterales</taxon>
        <taxon>Paracoccaceae</taxon>
        <taxon>Cereibacter</taxon>
    </lineage>
</organism>
<feature type="binding site" evidence="6">
    <location>
        <position position="76"/>
    </location>
    <ligand>
        <name>[4Fe-4S] cluster</name>
        <dbReference type="ChEBI" id="CHEBI:49883"/>
        <label>2</label>
    </ligand>
</feature>
<dbReference type="GO" id="GO:0005737">
    <property type="term" value="C:cytoplasm"/>
    <property type="evidence" value="ECO:0007669"/>
    <property type="project" value="UniProtKB-SubCell"/>
</dbReference>
<feature type="domain" description="4Fe-4S ferredoxin-type" evidence="7">
    <location>
        <begin position="25"/>
        <end position="54"/>
    </location>
</feature>
<sequence length="163" mass="17056">MPSSTSRRAVLRGRFTEREVPRPPGSGASFAEACTGCGDCARACPEGIIRRDADGLPVVDVREGACTFCGSCTRACAAEALQPASPWMWRAEAGAGCLDMNGIQCRACEDFCDSASIRFRPLTGGRAQPVIDRDSCTGCGACVAPCPAGTLHLTPLTPETRPC</sequence>
<name>A0A2T5KA88_9RHOB</name>